<dbReference type="EMBL" id="DAKRPA010000216">
    <property type="protein sequence ID" value="DAZ95134.1"/>
    <property type="molecule type" value="Genomic_DNA"/>
</dbReference>
<dbReference type="InterPro" id="IPR012132">
    <property type="entry name" value="GMC_OxRdtase"/>
</dbReference>
<evidence type="ECO:0000259" key="5">
    <source>
        <dbReference type="PROSITE" id="PS00624"/>
    </source>
</evidence>
<evidence type="ECO:0000313" key="7">
    <source>
        <dbReference type="Proteomes" id="UP001146120"/>
    </source>
</evidence>
<dbReference type="InterPro" id="IPR036188">
    <property type="entry name" value="FAD/NAD-bd_sf"/>
</dbReference>
<evidence type="ECO:0000313" key="6">
    <source>
        <dbReference type="EMBL" id="DAZ95134.1"/>
    </source>
</evidence>
<keyword evidence="2" id="KW-0285">Flavoprotein</keyword>
<dbReference type="PIRSF" id="PIRSF000137">
    <property type="entry name" value="Alcohol_oxidase"/>
    <property type="match status" value="1"/>
</dbReference>
<keyword evidence="7" id="KW-1185">Reference proteome</keyword>
<proteinExistence type="inferred from homology"/>
<reference evidence="6" key="2">
    <citation type="journal article" date="2023" name="Microbiol Resour">
        <title>Decontamination and Annotation of the Draft Genome Sequence of the Oomycete Lagenidium giganteum ARSEF 373.</title>
        <authorList>
            <person name="Morgan W.R."/>
            <person name="Tartar A."/>
        </authorList>
    </citation>
    <scope>NUCLEOTIDE SEQUENCE</scope>
    <source>
        <strain evidence="6">ARSEF 373</strain>
    </source>
</reference>
<dbReference type="GO" id="GO:0050660">
    <property type="term" value="F:flavin adenine dinucleotide binding"/>
    <property type="evidence" value="ECO:0007669"/>
    <property type="project" value="InterPro"/>
</dbReference>
<dbReference type="InterPro" id="IPR007867">
    <property type="entry name" value="GMC_OxRtase_C"/>
</dbReference>
<feature type="region of interest" description="Disordered" evidence="3">
    <location>
        <begin position="559"/>
        <end position="589"/>
    </location>
</feature>
<feature type="binding site" evidence="2">
    <location>
        <position position="244"/>
    </location>
    <ligand>
        <name>FAD</name>
        <dbReference type="ChEBI" id="CHEBI:57692"/>
    </ligand>
</feature>
<dbReference type="SUPFAM" id="SSF54373">
    <property type="entry name" value="FAD-linked reductases, C-terminal domain"/>
    <property type="match status" value="1"/>
</dbReference>
<name>A0AAV2YPU6_9STRA</name>
<dbReference type="Gene3D" id="3.30.410.10">
    <property type="entry name" value="Cholesterol Oxidase, domain 2"/>
    <property type="match status" value="1"/>
</dbReference>
<keyword evidence="4" id="KW-0732">Signal</keyword>
<evidence type="ECO:0000256" key="3">
    <source>
        <dbReference type="SAM" id="MobiDB-lite"/>
    </source>
</evidence>
<reference evidence="6" key="1">
    <citation type="submission" date="2022-11" db="EMBL/GenBank/DDBJ databases">
        <authorList>
            <person name="Morgan W.R."/>
            <person name="Tartar A."/>
        </authorList>
    </citation>
    <scope>NUCLEOTIDE SEQUENCE</scope>
    <source>
        <strain evidence="6">ARSEF 373</strain>
    </source>
</reference>
<dbReference type="Pfam" id="PF01946">
    <property type="entry name" value="Thi4"/>
    <property type="match status" value="1"/>
</dbReference>
<feature type="signal peptide" evidence="4">
    <location>
        <begin position="1"/>
        <end position="21"/>
    </location>
</feature>
<organism evidence="6 7">
    <name type="scientific">Lagenidium giganteum</name>
    <dbReference type="NCBI Taxonomy" id="4803"/>
    <lineage>
        <taxon>Eukaryota</taxon>
        <taxon>Sar</taxon>
        <taxon>Stramenopiles</taxon>
        <taxon>Oomycota</taxon>
        <taxon>Peronosporomycetes</taxon>
        <taxon>Pythiales</taxon>
        <taxon>Pythiaceae</taxon>
    </lineage>
</organism>
<dbReference type="SUPFAM" id="SSF51905">
    <property type="entry name" value="FAD/NAD(P)-binding domain"/>
    <property type="match status" value="1"/>
</dbReference>
<gene>
    <name evidence="6" type="ORF">N0F65_009843</name>
</gene>
<feature type="domain" description="Glucose-methanol-choline oxidoreductase N-terminal" evidence="5">
    <location>
        <begin position="282"/>
        <end position="296"/>
    </location>
</feature>
<dbReference type="AlphaFoldDB" id="A0AAV2YPU6"/>
<comment type="similarity">
    <text evidence="1">Belongs to the GMC oxidoreductase family.</text>
</comment>
<keyword evidence="2" id="KW-0274">FAD</keyword>
<sequence length="600" mass="66216">MRPLLFPLVALLTLLDRVTLAAGSYDVVVVGSGPGGLVAAEYLSRNPSVKVLVLEAGGPSLQESGGTDGPEYAKSKGWTKFDIPGEYDAAASIFEPENAKYKIDYVDDRTMYLGQLIGGCSSINAALYLRTPDSYVTNTQWPFSPAHVSKLFDEIEKTVGTTDKPSTDGKHYLQEAYTIVAQGLTKQGYSEKSLNDRDARNNKSKTFGHAPFAIKNGLRDAPAKTFYSKLKTRSNCKVLTFAKVQYLQQSKGKVSGVVYVGSDKKKTEVALSKRGVVIMAAGALGTPRVLIQSGIGPRDQLELLQNRDDFPGINESKKNDGWVINDNVGKGLFDTTMILASFSHPGMKSFQFRHKPQSVIDQYLKDQSGPLATSGPLLLGYENYDIQGREYEFQITVLPNGMFEHYDNLQSFTTSLYINNPESRDFSSFNKDGKWHAFTQSTVYTGTKRDLAAMQNYTDRVIKAMEAQGAKFLSANGGDVNDWVAKSSQMVTHHFGGSCYASKDGNDKKRCADDKLRVVGTSNVFVSDASAMRDGTVNPYGFIMYVGREVGGLVEAQLKQGPRAQRREHSHRHHHRHQPARDHPADQSVHVHVRIHSKEN</sequence>
<evidence type="ECO:0000256" key="1">
    <source>
        <dbReference type="ARBA" id="ARBA00010790"/>
    </source>
</evidence>
<accession>A0AAV2YPU6</accession>
<dbReference type="PANTHER" id="PTHR47190:SF2">
    <property type="entry name" value="CELLOBIOSE DEHYDROGENASE (AFU_ORTHOLOGUE AFUA_2G17620)"/>
    <property type="match status" value="1"/>
</dbReference>
<dbReference type="Proteomes" id="UP001146120">
    <property type="component" value="Unassembled WGS sequence"/>
</dbReference>
<feature type="compositionally biased region" description="Basic residues" evidence="3">
    <location>
        <begin position="564"/>
        <end position="578"/>
    </location>
</feature>
<feature type="chain" id="PRO_5043741218" description="Glucose-methanol-choline oxidoreductase N-terminal domain-containing protein" evidence="4">
    <location>
        <begin position="22"/>
        <end position="600"/>
    </location>
</feature>
<dbReference type="PANTHER" id="PTHR47190">
    <property type="entry name" value="DEHYDROGENASE, PUTATIVE-RELATED"/>
    <property type="match status" value="1"/>
</dbReference>
<evidence type="ECO:0000256" key="2">
    <source>
        <dbReference type="PIRSR" id="PIRSR000137-2"/>
    </source>
</evidence>
<dbReference type="InterPro" id="IPR000172">
    <property type="entry name" value="GMC_OxRdtase_N"/>
</dbReference>
<dbReference type="Pfam" id="PF05199">
    <property type="entry name" value="GMC_oxred_C"/>
    <property type="match status" value="1"/>
</dbReference>
<comment type="caution">
    <text evidence="6">The sequence shown here is derived from an EMBL/GenBank/DDBJ whole genome shotgun (WGS) entry which is preliminary data.</text>
</comment>
<dbReference type="Pfam" id="PF00732">
    <property type="entry name" value="GMC_oxred_N"/>
    <property type="match status" value="1"/>
</dbReference>
<dbReference type="GO" id="GO:0016614">
    <property type="term" value="F:oxidoreductase activity, acting on CH-OH group of donors"/>
    <property type="evidence" value="ECO:0007669"/>
    <property type="project" value="InterPro"/>
</dbReference>
<comment type="cofactor">
    <cofactor evidence="2">
        <name>FAD</name>
        <dbReference type="ChEBI" id="CHEBI:57692"/>
    </cofactor>
</comment>
<dbReference type="Gene3D" id="3.50.50.60">
    <property type="entry name" value="FAD/NAD(P)-binding domain"/>
    <property type="match status" value="1"/>
</dbReference>
<evidence type="ECO:0000256" key="4">
    <source>
        <dbReference type="SAM" id="SignalP"/>
    </source>
</evidence>
<protein>
    <recommendedName>
        <fullName evidence="5">Glucose-methanol-choline oxidoreductase N-terminal domain-containing protein</fullName>
    </recommendedName>
</protein>
<dbReference type="InterPro" id="IPR053208">
    <property type="entry name" value="GMC_Oxidoreductase_CD"/>
</dbReference>
<dbReference type="PROSITE" id="PS00624">
    <property type="entry name" value="GMC_OXRED_2"/>
    <property type="match status" value="1"/>
</dbReference>